<dbReference type="InterPro" id="IPR004805">
    <property type="entry name" value="DnaE2/DnaE/PolC"/>
</dbReference>
<accession>A0A6G3X8A5</accession>
<comment type="caution">
    <text evidence="2">The sequence shown here is derived from an EMBL/GenBank/DDBJ whole genome shotgun (WGS) entry which is preliminary data.</text>
</comment>
<dbReference type="SUPFAM" id="SSF89550">
    <property type="entry name" value="PHP domain-like"/>
    <property type="match status" value="1"/>
</dbReference>
<dbReference type="PANTHER" id="PTHR32294">
    <property type="entry name" value="DNA POLYMERASE III SUBUNIT ALPHA"/>
    <property type="match status" value="1"/>
</dbReference>
<gene>
    <name evidence="2" type="ORF">G3M58_47170</name>
</gene>
<dbReference type="Gene3D" id="3.20.20.140">
    <property type="entry name" value="Metal-dependent hydrolases"/>
    <property type="match status" value="1"/>
</dbReference>
<organism evidence="2">
    <name type="scientific">Streptomyces sp. SID7499</name>
    <dbReference type="NCBI Taxonomy" id="2706086"/>
    <lineage>
        <taxon>Bacteria</taxon>
        <taxon>Bacillati</taxon>
        <taxon>Actinomycetota</taxon>
        <taxon>Actinomycetes</taxon>
        <taxon>Kitasatosporales</taxon>
        <taxon>Streptomycetaceae</taxon>
        <taxon>Streptomyces</taxon>
    </lineage>
</organism>
<feature type="non-terminal residue" evidence="2">
    <location>
        <position position="1"/>
    </location>
</feature>
<dbReference type="GO" id="GO:0006260">
    <property type="term" value="P:DNA replication"/>
    <property type="evidence" value="ECO:0007669"/>
    <property type="project" value="InterPro"/>
</dbReference>
<protein>
    <submittedName>
        <fullName evidence="2">PHP domain-containing protein</fullName>
    </submittedName>
</protein>
<dbReference type="GO" id="GO:0008408">
    <property type="term" value="F:3'-5' exonuclease activity"/>
    <property type="evidence" value="ECO:0007669"/>
    <property type="project" value="InterPro"/>
</dbReference>
<name>A0A6G3X8A5_9ACTN</name>
<proteinExistence type="predicted"/>
<dbReference type="Pfam" id="PF02811">
    <property type="entry name" value="PHP"/>
    <property type="match status" value="1"/>
</dbReference>
<sequence length="196" mass="22120">SSDAYAEGWLQKWPRMDKETISQWSEGLIASTGCPSGEVQTRLRLGQFDEAVQAASDYKDIFGEGKYFLELMDHGIEIERRVRDGLLEIGKKLNIPPLVTNDSHYTYAHEATAHDALLCIQTGKNLSDPDRFRFDGTGYYLKTTDEMYAVDSSDAWQEGCANTLLVAQQIDTTGMFEAKNLMPKFEIPDGFTEITW</sequence>
<evidence type="ECO:0000259" key="1">
    <source>
        <dbReference type="Pfam" id="PF02811"/>
    </source>
</evidence>
<dbReference type="InterPro" id="IPR016195">
    <property type="entry name" value="Pol/histidinol_Pase-like"/>
</dbReference>
<feature type="domain" description="PHP" evidence="1">
    <location>
        <begin position="2"/>
        <end position="74"/>
    </location>
</feature>
<evidence type="ECO:0000313" key="2">
    <source>
        <dbReference type="EMBL" id="NEE14028.1"/>
    </source>
</evidence>
<reference evidence="2" key="1">
    <citation type="submission" date="2020-01" db="EMBL/GenBank/DDBJ databases">
        <title>Insect and environment-associated Actinomycetes.</title>
        <authorList>
            <person name="Currrie C."/>
            <person name="Chevrette M."/>
            <person name="Carlson C."/>
            <person name="Stubbendieck R."/>
            <person name="Wendt-Pienkowski E."/>
        </authorList>
    </citation>
    <scope>NUCLEOTIDE SEQUENCE</scope>
    <source>
        <strain evidence="2">SID7499</strain>
    </source>
</reference>
<feature type="non-terminal residue" evidence="2">
    <location>
        <position position="196"/>
    </location>
</feature>
<dbReference type="EMBL" id="JAAGMN010005030">
    <property type="protein sequence ID" value="NEE14028.1"/>
    <property type="molecule type" value="Genomic_DNA"/>
</dbReference>
<dbReference type="PANTHER" id="PTHR32294:SF0">
    <property type="entry name" value="DNA POLYMERASE III SUBUNIT ALPHA"/>
    <property type="match status" value="1"/>
</dbReference>
<dbReference type="AlphaFoldDB" id="A0A6G3X8A5"/>
<dbReference type="InterPro" id="IPR004013">
    <property type="entry name" value="PHP_dom"/>
</dbReference>